<dbReference type="Gene3D" id="3.40.190.10">
    <property type="entry name" value="Periplasmic binding protein-like II"/>
    <property type="match status" value="1"/>
</dbReference>
<dbReference type="EMBL" id="UOFS01000011">
    <property type="protein sequence ID" value="VAW92144.1"/>
    <property type="molecule type" value="Genomic_DNA"/>
</dbReference>
<reference evidence="1" key="1">
    <citation type="submission" date="2018-06" db="EMBL/GenBank/DDBJ databases">
        <authorList>
            <person name="Zhirakovskaya E."/>
        </authorList>
    </citation>
    <scope>NUCLEOTIDE SEQUENCE</scope>
</reference>
<sequence length="148" mass="16470">MNILRTNLTRTFAIILLLTSSMTVNAAIAVIAHPDVDDSGISRSVLAKIYLGKVKSYPNGVKVIPFDLPKKSSIRKAFYKTVVNKTDREINRYWSKLKYTGKGKPPKQIDSNRGVIKTVGQTEGAIGYIDARYVKFLKKSVKVVLTLP</sequence>
<proteinExistence type="predicted"/>
<protein>
    <submittedName>
        <fullName evidence="1">Uncharacterized protein</fullName>
    </submittedName>
</protein>
<name>A0A3B1AE38_9ZZZZ</name>
<organism evidence="1">
    <name type="scientific">hydrothermal vent metagenome</name>
    <dbReference type="NCBI Taxonomy" id="652676"/>
    <lineage>
        <taxon>unclassified sequences</taxon>
        <taxon>metagenomes</taxon>
        <taxon>ecological metagenomes</taxon>
    </lineage>
</organism>
<gene>
    <name evidence="1" type="ORF">MNBD_GAMMA22-2375</name>
</gene>
<evidence type="ECO:0000313" key="1">
    <source>
        <dbReference type="EMBL" id="VAW92144.1"/>
    </source>
</evidence>
<dbReference type="SUPFAM" id="SSF53850">
    <property type="entry name" value="Periplasmic binding protein-like II"/>
    <property type="match status" value="1"/>
</dbReference>
<dbReference type="AlphaFoldDB" id="A0A3B1AE38"/>
<accession>A0A3B1AE38</accession>